<protein>
    <submittedName>
        <fullName evidence="1">Uncharacterized protein</fullName>
    </submittedName>
</protein>
<keyword evidence="2" id="KW-1185">Reference proteome</keyword>
<organism evidence="1 2">
    <name type="scientific">Enterococcus termitis</name>
    <dbReference type="NCBI Taxonomy" id="332950"/>
    <lineage>
        <taxon>Bacteria</taxon>
        <taxon>Bacillati</taxon>
        <taxon>Bacillota</taxon>
        <taxon>Bacilli</taxon>
        <taxon>Lactobacillales</taxon>
        <taxon>Enterococcaceae</taxon>
        <taxon>Enterococcus</taxon>
    </lineage>
</organism>
<name>A0A1E5GVA4_9ENTE</name>
<proteinExistence type="predicted"/>
<sequence length="96" mass="11167">MTNAMLELTDSLVMDYYFVSLEVKEGQLFLYSLNNYCKPISKTIELTQIDGLHIEDSGGLGYICFDFDNDHYHFVDYGNHILSFFKTILFPITLHQ</sequence>
<dbReference type="OrthoDB" id="2194618at2"/>
<dbReference type="AlphaFoldDB" id="A0A1E5GVA4"/>
<gene>
    <name evidence="1" type="ORF">BCR25_03090</name>
</gene>
<evidence type="ECO:0000313" key="1">
    <source>
        <dbReference type="EMBL" id="OEG16599.1"/>
    </source>
</evidence>
<dbReference type="EMBL" id="MIJY01000012">
    <property type="protein sequence ID" value="OEG16599.1"/>
    <property type="molecule type" value="Genomic_DNA"/>
</dbReference>
<accession>A0A1E5GVA4</accession>
<evidence type="ECO:0000313" key="2">
    <source>
        <dbReference type="Proteomes" id="UP000095094"/>
    </source>
</evidence>
<comment type="caution">
    <text evidence="1">The sequence shown here is derived from an EMBL/GenBank/DDBJ whole genome shotgun (WGS) entry which is preliminary data.</text>
</comment>
<dbReference type="Proteomes" id="UP000095094">
    <property type="component" value="Unassembled WGS sequence"/>
</dbReference>
<reference evidence="2" key="1">
    <citation type="submission" date="2016-09" db="EMBL/GenBank/DDBJ databases">
        <authorList>
            <person name="Gulvik C.A."/>
        </authorList>
    </citation>
    <scope>NUCLEOTIDE SEQUENCE [LARGE SCALE GENOMIC DNA]</scope>
    <source>
        <strain evidence="2">LMG 8895</strain>
    </source>
</reference>
<dbReference type="RefSeq" id="WP_069662997.1">
    <property type="nucleotide sequence ID" value="NZ_JBHUJJ010000001.1"/>
</dbReference>